<proteinExistence type="predicted"/>
<evidence type="ECO:0000256" key="2">
    <source>
        <dbReference type="SAM" id="Phobius"/>
    </source>
</evidence>
<accession>A0A1D1YR89</accession>
<feature type="compositionally biased region" description="Low complexity" evidence="1">
    <location>
        <begin position="105"/>
        <end position="116"/>
    </location>
</feature>
<name>A0A1D1YR89_9ARAE</name>
<dbReference type="PANTHER" id="PTHR36381:SF1">
    <property type="entry name" value="ETHYLENE-REGULATED TRANSCRIPT 2 (ERT2)"/>
    <property type="match status" value="1"/>
</dbReference>
<reference evidence="3" key="1">
    <citation type="submission" date="2015-07" db="EMBL/GenBank/DDBJ databases">
        <title>Transcriptome Assembly of Anthurium amnicola.</title>
        <authorList>
            <person name="Suzuki J."/>
        </authorList>
    </citation>
    <scope>NUCLEOTIDE SEQUENCE</scope>
</reference>
<dbReference type="EMBL" id="GDJX01010776">
    <property type="protein sequence ID" value="JAT57160.1"/>
    <property type="molecule type" value="Transcribed_RNA"/>
</dbReference>
<sequence length="444" mass="46117">GGGGGGGSTMATLVSEIIAASASSPIPRAPAPPGTPAPETAEPPRLSCGDANAPQSPTVMPTDRKVRDLEPLIGAEEMDAEAFLGLPGSEVPKEESSPRAEAAKGEASGASSAAGAPEKKVLEGRGSRGFLLAAKIVFPVVILAVVSKKIAMVISILAFAILLVESMGKRLMPLLRPCKEAKKSLGAIAGGASVSDLIQTLDRSNSHRNGRIPSKCAGIAEPYSGSFGSGRNRKAEAPMVEMAVKAEAPMVEMVVPALEEGGPVEGFLGKQKASTVNQKKNKKKKKLFGKLVPMKLLGTKGGKGGKVVEKLEPASDSGCTEAPGQTGIGVEALEEDEEEDDRCIDDKKEDGEEVLGFKIPALAQDIDMENAAVIRGNLGETVKGSSGHLVFFLVVLAGLAGGRIVALALTVLWYSLVCSGRILWRRWISHRSLQIVSDASTSKA</sequence>
<feature type="region of interest" description="Disordered" evidence="1">
    <location>
        <begin position="21"/>
        <end position="65"/>
    </location>
</feature>
<gene>
    <name evidence="3" type="ORF">g.87930</name>
</gene>
<feature type="non-terminal residue" evidence="3">
    <location>
        <position position="1"/>
    </location>
</feature>
<feature type="transmembrane region" description="Helical" evidence="2">
    <location>
        <begin position="389"/>
        <end position="416"/>
    </location>
</feature>
<feature type="region of interest" description="Disordered" evidence="1">
    <location>
        <begin position="84"/>
        <end position="118"/>
    </location>
</feature>
<keyword evidence="2" id="KW-0812">Transmembrane</keyword>
<feature type="compositionally biased region" description="Pro residues" evidence="1">
    <location>
        <begin position="27"/>
        <end position="36"/>
    </location>
</feature>
<protein>
    <submittedName>
        <fullName evidence="3">Uncharacterized protein</fullName>
    </submittedName>
</protein>
<evidence type="ECO:0000256" key="1">
    <source>
        <dbReference type="SAM" id="MobiDB-lite"/>
    </source>
</evidence>
<keyword evidence="2" id="KW-1133">Transmembrane helix</keyword>
<feature type="compositionally biased region" description="Basic and acidic residues" evidence="1">
    <location>
        <begin position="91"/>
        <end position="104"/>
    </location>
</feature>
<keyword evidence="2" id="KW-0472">Membrane</keyword>
<evidence type="ECO:0000313" key="3">
    <source>
        <dbReference type="EMBL" id="JAT57160.1"/>
    </source>
</evidence>
<organism evidence="3">
    <name type="scientific">Anthurium amnicola</name>
    <dbReference type="NCBI Taxonomy" id="1678845"/>
    <lineage>
        <taxon>Eukaryota</taxon>
        <taxon>Viridiplantae</taxon>
        <taxon>Streptophyta</taxon>
        <taxon>Embryophyta</taxon>
        <taxon>Tracheophyta</taxon>
        <taxon>Spermatophyta</taxon>
        <taxon>Magnoliopsida</taxon>
        <taxon>Liliopsida</taxon>
        <taxon>Araceae</taxon>
        <taxon>Pothoideae</taxon>
        <taxon>Potheae</taxon>
        <taxon>Anthurium</taxon>
    </lineage>
</organism>
<dbReference type="AlphaFoldDB" id="A0A1D1YR89"/>
<dbReference type="PANTHER" id="PTHR36381">
    <property type="entry name" value="ETHYLENE-REGULATED TRANSCRIPT 2 (ERT2)"/>
    <property type="match status" value="1"/>
</dbReference>